<evidence type="ECO:0000313" key="1">
    <source>
        <dbReference type="EMBL" id="OSX58128.1"/>
    </source>
</evidence>
<dbReference type="EMBL" id="KZ110605">
    <property type="protein sequence ID" value="OSX58128.1"/>
    <property type="molecule type" value="Genomic_DNA"/>
</dbReference>
<keyword evidence="2" id="KW-1185">Reference proteome</keyword>
<dbReference type="AlphaFoldDB" id="A0A1X6MP63"/>
<accession>A0A1X6MP63</accession>
<proteinExistence type="predicted"/>
<dbReference type="Proteomes" id="UP000194127">
    <property type="component" value="Unassembled WGS sequence"/>
</dbReference>
<gene>
    <name evidence="1" type="ORF">POSPLADRAFT_1153758</name>
</gene>
<name>A0A1X6MP63_9APHY</name>
<organism evidence="1 2">
    <name type="scientific">Postia placenta MAD-698-R-SB12</name>
    <dbReference type="NCBI Taxonomy" id="670580"/>
    <lineage>
        <taxon>Eukaryota</taxon>
        <taxon>Fungi</taxon>
        <taxon>Dikarya</taxon>
        <taxon>Basidiomycota</taxon>
        <taxon>Agaricomycotina</taxon>
        <taxon>Agaricomycetes</taxon>
        <taxon>Polyporales</taxon>
        <taxon>Adustoporiaceae</taxon>
        <taxon>Rhodonia</taxon>
    </lineage>
</organism>
<evidence type="ECO:0000313" key="2">
    <source>
        <dbReference type="Proteomes" id="UP000194127"/>
    </source>
</evidence>
<reference evidence="1 2" key="1">
    <citation type="submission" date="2017-04" db="EMBL/GenBank/DDBJ databases">
        <title>Genome Sequence of the Model Brown-Rot Fungus Postia placenta SB12.</title>
        <authorList>
            <consortium name="DOE Joint Genome Institute"/>
            <person name="Gaskell J."/>
            <person name="Kersten P."/>
            <person name="Larrondo L.F."/>
            <person name="Canessa P."/>
            <person name="Martinez D."/>
            <person name="Hibbett D."/>
            <person name="Schmoll M."/>
            <person name="Kubicek C.P."/>
            <person name="Martinez A.T."/>
            <person name="Yadav J."/>
            <person name="Master E."/>
            <person name="Magnuson J.K."/>
            <person name="James T."/>
            <person name="Yaver D."/>
            <person name="Berka R."/>
            <person name="Labutti K."/>
            <person name="Lipzen A."/>
            <person name="Aerts A."/>
            <person name="Barry K."/>
            <person name="Henrissat B."/>
            <person name="Blanchette R."/>
            <person name="Grigoriev I."/>
            <person name="Cullen D."/>
        </authorList>
    </citation>
    <scope>NUCLEOTIDE SEQUENCE [LARGE SCALE GENOMIC DNA]</scope>
    <source>
        <strain evidence="1 2">MAD-698-R-SB12</strain>
    </source>
</reference>
<dbReference type="RefSeq" id="XP_024334922.1">
    <property type="nucleotide sequence ID" value="XM_024486771.1"/>
</dbReference>
<dbReference type="GeneID" id="36331720"/>
<dbReference type="OrthoDB" id="2767996at2759"/>
<sequence length="330" mass="37258">MSDYKFPTPSKQQQQSVEDLRWPAATQYTALQFLGHQPSALERWKFQDADSYDSAQGNSIYAGDAVQLKEINIEHALVREFRTTVRSVLGDKWTWSEENPVVHIVGREGDVAVHCVSQVLLPAIYVINKLFAEARGDKPPIAVTLRGQLPMPNDPTCTVDHALVIDSHQRIEPDPTILVLFEEKCIPHQFIRQALGSMASWNTSLKDLKDQPKKLQSKVDTAMYMQLPQLRKYVFGAKCVYALESDGETYIGMVWDRLNAWKSGMTLDQMPGIGGLINQNSHAPGMAHTARYFLTKIDDVAVQGPVKEYLSPREMVALYCYNALRDRGYL</sequence>
<protein>
    <submittedName>
        <fullName evidence="1">Uncharacterized protein</fullName>
    </submittedName>
</protein>